<dbReference type="InterPro" id="IPR001322">
    <property type="entry name" value="Lamin_tail_dom"/>
</dbReference>
<organism evidence="3 4">
    <name type="scientific">Wenjunlia tyrosinilytica</name>
    <dbReference type="NCBI Taxonomy" id="1544741"/>
    <lineage>
        <taxon>Bacteria</taxon>
        <taxon>Bacillati</taxon>
        <taxon>Actinomycetota</taxon>
        <taxon>Actinomycetes</taxon>
        <taxon>Kitasatosporales</taxon>
        <taxon>Streptomycetaceae</taxon>
        <taxon>Wenjunlia</taxon>
    </lineage>
</organism>
<proteinExistence type="predicted"/>
<dbReference type="Gene3D" id="2.60.40.1260">
    <property type="entry name" value="Lamin Tail domain"/>
    <property type="match status" value="1"/>
</dbReference>
<evidence type="ECO:0000259" key="2">
    <source>
        <dbReference type="PROSITE" id="PS51841"/>
    </source>
</evidence>
<dbReference type="Proteomes" id="UP000641932">
    <property type="component" value="Unassembled WGS sequence"/>
</dbReference>
<keyword evidence="1" id="KW-0732">Signal</keyword>
<accession>A0A917ZPD3</accession>
<dbReference type="PROSITE" id="PS51841">
    <property type="entry name" value="LTD"/>
    <property type="match status" value="1"/>
</dbReference>
<feature type="domain" description="LTD" evidence="2">
    <location>
        <begin position="22"/>
        <end position="155"/>
    </location>
</feature>
<comment type="caution">
    <text evidence="3">The sequence shown here is derived from an EMBL/GenBank/DDBJ whole genome shotgun (WGS) entry which is preliminary data.</text>
</comment>
<dbReference type="AlphaFoldDB" id="A0A917ZPD3"/>
<evidence type="ECO:0000256" key="1">
    <source>
        <dbReference type="SAM" id="SignalP"/>
    </source>
</evidence>
<dbReference type="InterPro" id="IPR036415">
    <property type="entry name" value="Lamin_tail_dom_sf"/>
</dbReference>
<dbReference type="EMBL" id="BMMS01000010">
    <property type="protein sequence ID" value="GGO87862.1"/>
    <property type="molecule type" value="Genomic_DNA"/>
</dbReference>
<gene>
    <name evidence="3" type="ORF">GCM10012280_27310</name>
</gene>
<dbReference type="SUPFAM" id="SSF74853">
    <property type="entry name" value="Lamin A/C globular tail domain"/>
    <property type="match status" value="1"/>
</dbReference>
<protein>
    <recommendedName>
        <fullName evidence="2">LTD domain-containing protein</fullName>
    </recommendedName>
</protein>
<feature type="signal peptide" evidence="1">
    <location>
        <begin position="1"/>
        <end position="24"/>
    </location>
</feature>
<reference evidence="3" key="2">
    <citation type="submission" date="2020-09" db="EMBL/GenBank/DDBJ databases">
        <authorList>
            <person name="Sun Q."/>
            <person name="Zhou Y."/>
        </authorList>
    </citation>
    <scope>NUCLEOTIDE SEQUENCE</scope>
    <source>
        <strain evidence="3">CGMCC 4.7201</strain>
    </source>
</reference>
<sequence>MRVRCAMAAAVTVAALSAAGPADAAEQRIAPGRLGFTFFQFDALGADDSTNASINGEYLRLTNTTDLPRQLSGWTIPDPTSAGQDFAFPSFVLAPGRSVTIHSGRGTGTSTDLYWGRGRHVWDNESGFAFLWDQDSRTRDVCDYDSDFDPGWAGC</sequence>
<feature type="chain" id="PRO_5037964508" description="LTD domain-containing protein" evidence="1">
    <location>
        <begin position="25"/>
        <end position="155"/>
    </location>
</feature>
<name>A0A917ZPD3_9ACTN</name>
<dbReference type="Pfam" id="PF00932">
    <property type="entry name" value="LTD"/>
    <property type="match status" value="1"/>
</dbReference>
<dbReference type="RefSeq" id="WP_189131886.1">
    <property type="nucleotide sequence ID" value="NZ_BMMS01000010.1"/>
</dbReference>
<reference evidence="3" key="1">
    <citation type="journal article" date="2014" name="Int. J. Syst. Evol. Microbiol.">
        <title>Complete genome sequence of Corynebacterium casei LMG S-19264T (=DSM 44701T), isolated from a smear-ripened cheese.</title>
        <authorList>
            <consortium name="US DOE Joint Genome Institute (JGI-PGF)"/>
            <person name="Walter F."/>
            <person name="Albersmeier A."/>
            <person name="Kalinowski J."/>
            <person name="Ruckert C."/>
        </authorList>
    </citation>
    <scope>NUCLEOTIDE SEQUENCE</scope>
    <source>
        <strain evidence="3">CGMCC 4.7201</strain>
    </source>
</reference>
<evidence type="ECO:0000313" key="4">
    <source>
        <dbReference type="Proteomes" id="UP000641932"/>
    </source>
</evidence>
<evidence type="ECO:0000313" key="3">
    <source>
        <dbReference type="EMBL" id="GGO87862.1"/>
    </source>
</evidence>
<keyword evidence="4" id="KW-1185">Reference proteome</keyword>